<dbReference type="EMBL" id="FOMJ01000006">
    <property type="protein sequence ID" value="SFD58190.1"/>
    <property type="molecule type" value="Genomic_DNA"/>
</dbReference>
<evidence type="ECO:0000256" key="2">
    <source>
        <dbReference type="SAM" id="SignalP"/>
    </source>
</evidence>
<dbReference type="SUPFAM" id="SSF52821">
    <property type="entry name" value="Rhodanese/Cell cycle control phosphatase"/>
    <property type="match status" value="2"/>
</dbReference>
<dbReference type="InterPro" id="IPR051126">
    <property type="entry name" value="Thiosulfate_sulfurtransferase"/>
</dbReference>
<accession>A0A1I1TRQ5</accession>
<evidence type="ECO:0000313" key="5">
    <source>
        <dbReference type="Proteomes" id="UP000198611"/>
    </source>
</evidence>
<gene>
    <name evidence="4" type="ORF">SAMN05660831_01900</name>
</gene>
<dbReference type="AlphaFoldDB" id="A0A1I1TRQ5"/>
<name>A0A1I1TRQ5_9GAMM</name>
<keyword evidence="2" id="KW-0732">Signal</keyword>
<dbReference type="CDD" id="cd01448">
    <property type="entry name" value="TST_Repeat_1"/>
    <property type="match status" value="1"/>
</dbReference>
<proteinExistence type="predicted"/>
<dbReference type="SMART" id="SM00450">
    <property type="entry name" value="RHOD"/>
    <property type="match status" value="2"/>
</dbReference>
<organism evidence="4 5">
    <name type="scientific">Thiohalospira halophila DSM 15071</name>
    <dbReference type="NCBI Taxonomy" id="1123397"/>
    <lineage>
        <taxon>Bacteria</taxon>
        <taxon>Pseudomonadati</taxon>
        <taxon>Pseudomonadota</taxon>
        <taxon>Gammaproteobacteria</taxon>
        <taxon>Thiohalospirales</taxon>
        <taxon>Thiohalospiraceae</taxon>
        <taxon>Thiohalospira</taxon>
    </lineage>
</organism>
<dbReference type="GO" id="GO:0004792">
    <property type="term" value="F:thiosulfate-cyanide sulfurtransferase activity"/>
    <property type="evidence" value="ECO:0007669"/>
    <property type="project" value="InterPro"/>
</dbReference>
<keyword evidence="4" id="KW-0808">Transferase</keyword>
<sequence length="312" mass="34951">MAPWRHLLNKVLPAALCLGLVGPAFAAKPDFIVDAGWLEQHIDDPNTVLLEVRYHPHRYYTVGHIPGAVQVQRFKDLGDNSGLPLMHLPSRAAFQASLREWGVDDDSTVVLYDDSRTALASRLYYLLELYGFDMEQVKMLEGGTVEWTVFNSLSQEAPEVEPGGVTLDSRDESLVVEWTDVYDDVVSRRDEDIVLLDARPEDHYSGETVAGAPRGGHIPGAVNIVSLDGTDGQTQTWHDLQELEALYDDLPREKTVYVYCHDGFRMTLAFMQLKALGFEDVRLYDGGWSHWGRALSLPVVEGGEPFDDTFDL</sequence>
<dbReference type="Gene3D" id="3.40.250.10">
    <property type="entry name" value="Rhodanese-like domain"/>
    <property type="match status" value="2"/>
</dbReference>
<dbReference type="PROSITE" id="PS00380">
    <property type="entry name" value="RHODANESE_1"/>
    <property type="match status" value="1"/>
</dbReference>
<keyword evidence="5" id="KW-1185">Reference proteome</keyword>
<evidence type="ECO:0000256" key="1">
    <source>
        <dbReference type="ARBA" id="ARBA00022737"/>
    </source>
</evidence>
<feature type="domain" description="Rhodanese" evidence="3">
    <location>
        <begin position="43"/>
        <end position="149"/>
    </location>
</feature>
<dbReference type="RefSeq" id="WP_093428531.1">
    <property type="nucleotide sequence ID" value="NZ_FOMJ01000006.1"/>
</dbReference>
<dbReference type="Proteomes" id="UP000198611">
    <property type="component" value="Unassembled WGS sequence"/>
</dbReference>
<dbReference type="PROSITE" id="PS50206">
    <property type="entry name" value="RHODANESE_3"/>
    <property type="match status" value="2"/>
</dbReference>
<feature type="domain" description="Rhodanese" evidence="3">
    <location>
        <begin position="189"/>
        <end position="300"/>
    </location>
</feature>
<feature type="signal peptide" evidence="2">
    <location>
        <begin position="1"/>
        <end position="26"/>
    </location>
</feature>
<evidence type="ECO:0000259" key="3">
    <source>
        <dbReference type="PROSITE" id="PS50206"/>
    </source>
</evidence>
<dbReference type="PANTHER" id="PTHR43855:SF1">
    <property type="entry name" value="THIOSULFATE SULFURTRANSFERASE"/>
    <property type="match status" value="1"/>
</dbReference>
<feature type="chain" id="PRO_5011503972" evidence="2">
    <location>
        <begin position="27"/>
        <end position="312"/>
    </location>
</feature>
<keyword evidence="1" id="KW-0677">Repeat</keyword>
<keyword evidence="4" id="KW-0670">Pyruvate</keyword>
<dbReference type="Pfam" id="PF00581">
    <property type="entry name" value="Rhodanese"/>
    <property type="match status" value="2"/>
</dbReference>
<reference evidence="4 5" key="1">
    <citation type="submission" date="2016-10" db="EMBL/GenBank/DDBJ databases">
        <authorList>
            <person name="de Groot N.N."/>
        </authorList>
    </citation>
    <scope>NUCLEOTIDE SEQUENCE [LARGE SCALE GENOMIC DNA]</scope>
    <source>
        <strain evidence="4 5">HL3</strain>
    </source>
</reference>
<dbReference type="OrthoDB" id="9781034at2"/>
<dbReference type="InterPro" id="IPR036873">
    <property type="entry name" value="Rhodanese-like_dom_sf"/>
</dbReference>
<dbReference type="InterPro" id="IPR001307">
    <property type="entry name" value="Thiosulphate_STrfase_CS"/>
</dbReference>
<dbReference type="PANTHER" id="PTHR43855">
    <property type="entry name" value="THIOSULFATE SULFURTRANSFERASE"/>
    <property type="match status" value="1"/>
</dbReference>
<evidence type="ECO:0000313" key="4">
    <source>
        <dbReference type="EMBL" id="SFD58190.1"/>
    </source>
</evidence>
<protein>
    <submittedName>
        <fullName evidence="4">Thiosulfate/3-mercaptopyruvate sulfurtransferase</fullName>
    </submittedName>
</protein>
<dbReference type="InterPro" id="IPR001763">
    <property type="entry name" value="Rhodanese-like_dom"/>
</dbReference>
<dbReference type="STRING" id="1123397.SAMN05660831_01900"/>